<dbReference type="VEuPathDB" id="MicrosporidiaDB:TUBRATIS_20640"/>
<sequence length="207" mass="24065">MTTLFIKKSHELLKHASIIKKLYSVVQISPCTLKTALLQIELTPFTNLTITISTSDLDILLQEDTFKIEDKQIQIISSFNIHNTSITVNKVIKLLDTNFPDIKMSNPNVSFKSSYFYMLKIFKENELTFLFKNNELKVFTSEVELFINDFKLICGEDIEFVLRSKDLVFLTCYENEEVKVEVYDTCVLFVINFEESTLYSRVPIIIN</sequence>
<accession>A0A437AKA5</accession>
<evidence type="ECO:0000313" key="1">
    <source>
        <dbReference type="EMBL" id="RVD91486.1"/>
    </source>
</evidence>
<gene>
    <name evidence="1" type="ORF">TUBRATIS_20640</name>
</gene>
<comment type="caution">
    <text evidence="1">The sequence shown here is derived from an EMBL/GenBank/DDBJ whole genome shotgun (WGS) entry which is preliminary data.</text>
</comment>
<evidence type="ECO:0000313" key="2">
    <source>
        <dbReference type="Proteomes" id="UP000282876"/>
    </source>
</evidence>
<dbReference type="Proteomes" id="UP000282876">
    <property type="component" value="Unassembled WGS sequence"/>
</dbReference>
<keyword evidence="2" id="KW-1185">Reference proteome</keyword>
<dbReference type="OrthoDB" id="2188598at2759"/>
<proteinExistence type="predicted"/>
<dbReference type="EMBL" id="RCSS01000510">
    <property type="protein sequence ID" value="RVD91486.1"/>
    <property type="molecule type" value="Genomic_DNA"/>
</dbReference>
<dbReference type="AlphaFoldDB" id="A0A437AKA5"/>
<protein>
    <submittedName>
        <fullName evidence="1">Uncharacterized protein</fullName>
    </submittedName>
</protein>
<organism evidence="1 2">
    <name type="scientific">Tubulinosema ratisbonensis</name>
    <dbReference type="NCBI Taxonomy" id="291195"/>
    <lineage>
        <taxon>Eukaryota</taxon>
        <taxon>Fungi</taxon>
        <taxon>Fungi incertae sedis</taxon>
        <taxon>Microsporidia</taxon>
        <taxon>Tubulinosematoidea</taxon>
        <taxon>Tubulinosematidae</taxon>
        <taxon>Tubulinosema</taxon>
    </lineage>
</organism>
<name>A0A437AKA5_9MICR</name>
<reference evidence="1 2" key="1">
    <citation type="submission" date="2018-10" db="EMBL/GenBank/DDBJ databases">
        <title>Draft genome sequence of the microsporidian Tubulinosema ratisbonensis.</title>
        <authorList>
            <person name="Polonais V."/>
            <person name="Peyretaillade E."/>
            <person name="Niehus S."/>
            <person name="Wawrzyniak I."/>
            <person name="Franchet A."/>
            <person name="Gaspin C."/>
            <person name="Reichstadt M."/>
            <person name="Belser C."/>
            <person name="Labadie K."/>
            <person name="Delbac F."/>
            <person name="Ferrandon D."/>
        </authorList>
    </citation>
    <scope>NUCLEOTIDE SEQUENCE [LARGE SCALE GENOMIC DNA]</scope>
    <source>
        <strain evidence="1 2">Franzen</strain>
    </source>
</reference>